<evidence type="ECO:0008006" key="3">
    <source>
        <dbReference type="Google" id="ProtNLM"/>
    </source>
</evidence>
<name>A0AAD9WUL2_9ROSI</name>
<protein>
    <recommendedName>
        <fullName evidence="3">Transposase Tnp1/En/Spm-like domain-containing protein</fullName>
    </recommendedName>
</protein>
<organism evidence="1 2">
    <name type="scientific">Dipteronia dyeriana</name>
    <dbReference type="NCBI Taxonomy" id="168575"/>
    <lineage>
        <taxon>Eukaryota</taxon>
        <taxon>Viridiplantae</taxon>
        <taxon>Streptophyta</taxon>
        <taxon>Embryophyta</taxon>
        <taxon>Tracheophyta</taxon>
        <taxon>Spermatophyta</taxon>
        <taxon>Magnoliopsida</taxon>
        <taxon>eudicotyledons</taxon>
        <taxon>Gunneridae</taxon>
        <taxon>Pentapetalae</taxon>
        <taxon>rosids</taxon>
        <taxon>malvids</taxon>
        <taxon>Sapindales</taxon>
        <taxon>Sapindaceae</taxon>
        <taxon>Hippocastanoideae</taxon>
        <taxon>Acereae</taxon>
        <taxon>Dipteronia</taxon>
    </lineage>
</organism>
<dbReference type="PANTHER" id="PTHR33018">
    <property type="entry name" value="OS10G0338966 PROTEIN-RELATED"/>
    <property type="match status" value="1"/>
</dbReference>
<evidence type="ECO:0000313" key="2">
    <source>
        <dbReference type="Proteomes" id="UP001280121"/>
    </source>
</evidence>
<dbReference type="PANTHER" id="PTHR33018:SF31">
    <property type="entry name" value="TRANSPOSASE, PTTA_EN_SPM, PLANT"/>
    <property type="match status" value="1"/>
</dbReference>
<keyword evidence="2" id="KW-1185">Reference proteome</keyword>
<proteinExistence type="predicted"/>
<evidence type="ECO:0000313" key="1">
    <source>
        <dbReference type="EMBL" id="KAK2642825.1"/>
    </source>
</evidence>
<dbReference type="EMBL" id="JANJYI010000007">
    <property type="protein sequence ID" value="KAK2642825.1"/>
    <property type="molecule type" value="Genomic_DNA"/>
</dbReference>
<accession>A0AAD9WUL2</accession>
<dbReference type="AlphaFoldDB" id="A0AAD9WUL2"/>
<sequence length="338" mass="38803">MDDEIAPSIEKDINGLILREGKIVVETNEDGVPHGEGYKSLIKNLGKFAQTTIPITYNDWRIEPARHTDALWEYVVKFYWIDHRLRKRVLQSIGIMFRNWRSALSTKYIIPQKSDPEILKEPPLELPHIPKSDWVVFVNERISEKFQNLREKNSKRRKSYKHNHRLSRGGYVSMKERLEELRKKSDAESLSFDGENDILTVALRTKEHGGQVRGMEKFITSSFYFNAIHLKDRWIEEKKSSLARISSLEETVASLTQTTNQTMGTPSSATSVDCHSSNKIQHVEGAKVIIEESNHVDGEKCVLSLGEPCKLIVRRLENVVATGTIIIKDLKFMHSCLC</sequence>
<dbReference type="Proteomes" id="UP001280121">
    <property type="component" value="Unassembled WGS sequence"/>
</dbReference>
<comment type="caution">
    <text evidence="1">The sequence shown here is derived from an EMBL/GenBank/DDBJ whole genome shotgun (WGS) entry which is preliminary data.</text>
</comment>
<reference evidence="1" key="1">
    <citation type="journal article" date="2023" name="Plant J.">
        <title>Genome sequences and population genomics provide insights into the demographic history, inbreeding, and mutation load of two 'living fossil' tree species of Dipteronia.</title>
        <authorList>
            <person name="Feng Y."/>
            <person name="Comes H.P."/>
            <person name="Chen J."/>
            <person name="Zhu S."/>
            <person name="Lu R."/>
            <person name="Zhang X."/>
            <person name="Li P."/>
            <person name="Qiu J."/>
            <person name="Olsen K.M."/>
            <person name="Qiu Y."/>
        </authorList>
    </citation>
    <scope>NUCLEOTIDE SEQUENCE</scope>
    <source>
        <strain evidence="1">KIB01</strain>
    </source>
</reference>
<gene>
    <name evidence="1" type="ORF">Ddye_024588</name>
</gene>